<keyword evidence="4 11" id="KW-0479">Metal-binding</keyword>
<comment type="similarity">
    <text evidence="2">Belongs to the p53 family.</text>
</comment>
<dbReference type="InterPro" id="IPR008967">
    <property type="entry name" value="p53-like_TF_DNA-bd_sf"/>
</dbReference>
<protein>
    <submittedName>
        <fullName evidence="14">Tumor protein 63like [Saccoglossus kowalevskii]</fullName>
    </submittedName>
</protein>
<dbReference type="PANTHER" id="PTHR11447:SF16">
    <property type="entry name" value="P53 PROTEIN LONG FORM VARIANT 1"/>
    <property type="match status" value="1"/>
</dbReference>
<feature type="site" description="Interaction with DNA" evidence="12">
    <location>
        <position position="111"/>
    </location>
</feature>
<dbReference type="SUPFAM" id="SSF49417">
    <property type="entry name" value="p53-like transcription factors"/>
    <property type="match status" value="1"/>
</dbReference>
<accession>A0A0K2TT30</accession>
<proteinExistence type="inferred from homology"/>
<sequence length="210" mass="23740">MLNESGPPHQPLLVPEKDFNKMMSDLQSRLPSSDGEFSEIAKKEFENMSKDQLDIIRDLVNTESEGINLEDPEDVQKLRYSSSNSSTGSNPPLTDWSGNHGFKLVVSDSKKKRNATYEPALNKLYVQQNKAVTINISYNANSFVERNIQIFDGSLQVRAVAVFTEPEWHSHPVNVCYEHSRNSVKELKNPLAEHLIRCISSESTYHVDSS</sequence>
<evidence type="ECO:0000313" key="14">
    <source>
        <dbReference type="EMBL" id="CDW29204.1"/>
    </source>
</evidence>
<evidence type="ECO:0000256" key="7">
    <source>
        <dbReference type="ARBA" id="ARBA00023125"/>
    </source>
</evidence>
<feature type="binding site" evidence="11">
    <location>
        <position position="179"/>
    </location>
    <ligand>
        <name>Zn(2+)</name>
        <dbReference type="ChEBI" id="CHEBI:29105"/>
    </ligand>
</feature>
<dbReference type="Pfam" id="PF00870">
    <property type="entry name" value="P53"/>
    <property type="match status" value="1"/>
</dbReference>
<keyword evidence="5 11" id="KW-0862">Zinc</keyword>
<keyword evidence="3" id="KW-0053">Apoptosis</keyword>
<keyword evidence="7" id="KW-0238">DNA-binding</keyword>
<dbReference type="GO" id="GO:0000981">
    <property type="term" value="F:DNA-binding transcription factor activity, RNA polymerase II-specific"/>
    <property type="evidence" value="ECO:0007669"/>
    <property type="project" value="TreeGrafter"/>
</dbReference>
<feature type="binding site" evidence="11">
    <location>
        <position position="176"/>
    </location>
    <ligand>
        <name>Zn(2+)</name>
        <dbReference type="ChEBI" id="CHEBI:29105"/>
    </ligand>
</feature>
<evidence type="ECO:0000256" key="6">
    <source>
        <dbReference type="ARBA" id="ARBA00023015"/>
    </source>
</evidence>
<evidence type="ECO:0000256" key="3">
    <source>
        <dbReference type="ARBA" id="ARBA00022703"/>
    </source>
</evidence>
<name>A0A0K2TT30_LEPSM</name>
<dbReference type="GO" id="GO:0006915">
    <property type="term" value="P:apoptotic process"/>
    <property type="evidence" value="ECO:0007669"/>
    <property type="project" value="UniProtKB-KW"/>
</dbReference>
<dbReference type="GO" id="GO:0046872">
    <property type="term" value="F:metal ion binding"/>
    <property type="evidence" value="ECO:0007669"/>
    <property type="project" value="UniProtKB-KW"/>
</dbReference>
<keyword evidence="8" id="KW-0010">Activator</keyword>
<feature type="domain" description="p53 DNA-binding" evidence="13">
    <location>
        <begin position="95"/>
        <end position="207"/>
    </location>
</feature>
<evidence type="ECO:0000256" key="9">
    <source>
        <dbReference type="ARBA" id="ARBA00023163"/>
    </source>
</evidence>
<dbReference type="InterPro" id="IPR002117">
    <property type="entry name" value="p53_tumour_suppressor"/>
</dbReference>
<dbReference type="GO" id="GO:0005634">
    <property type="term" value="C:nucleus"/>
    <property type="evidence" value="ECO:0007669"/>
    <property type="project" value="UniProtKB-SubCell"/>
</dbReference>
<evidence type="ECO:0000256" key="5">
    <source>
        <dbReference type="ARBA" id="ARBA00022833"/>
    </source>
</evidence>
<dbReference type="InterPro" id="IPR012346">
    <property type="entry name" value="p53/RUNT-type_TF_DNA-bd_sf"/>
</dbReference>
<comment type="cofactor">
    <cofactor evidence="11">
        <name>Zn(2+)</name>
        <dbReference type="ChEBI" id="CHEBI:29105"/>
    </cofactor>
    <text evidence="11">Binds 1 zinc ion per subunit.</text>
</comment>
<evidence type="ECO:0000256" key="10">
    <source>
        <dbReference type="ARBA" id="ARBA00023242"/>
    </source>
</evidence>
<keyword evidence="10" id="KW-0539">Nucleus</keyword>
<evidence type="ECO:0000256" key="8">
    <source>
        <dbReference type="ARBA" id="ARBA00023159"/>
    </source>
</evidence>
<comment type="subcellular location">
    <subcellularLocation>
        <location evidence="1">Nucleus</location>
    </subcellularLocation>
</comment>
<dbReference type="InterPro" id="IPR011615">
    <property type="entry name" value="p53_DNA-bd"/>
</dbReference>
<reference evidence="14" key="1">
    <citation type="submission" date="2014-05" db="EMBL/GenBank/DDBJ databases">
        <authorList>
            <person name="Chronopoulou M."/>
        </authorList>
    </citation>
    <scope>NUCLEOTIDE SEQUENCE</scope>
    <source>
        <tissue evidence="14">Whole organism</tissue>
    </source>
</reference>
<evidence type="ECO:0000256" key="11">
    <source>
        <dbReference type="PIRSR" id="PIRSR602117-1"/>
    </source>
</evidence>
<keyword evidence="6" id="KW-0805">Transcription regulation</keyword>
<dbReference type="GO" id="GO:0000978">
    <property type="term" value="F:RNA polymerase II cis-regulatory region sequence-specific DNA binding"/>
    <property type="evidence" value="ECO:0007669"/>
    <property type="project" value="TreeGrafter"/>
</dbReference>
<organism evidence="14">
    <name type="scientific">Lepeophtheirus salmonis</name>
    <name type="common">Salmon louse</name>
    <name type="synonym">Caligus salmonis</name>
    <dbReference type="NCBI Taxonomy" id="72036"/>
    <lineage>
        <taxon>Eukaryota</taxon>
        <taxon>Metazoa</taxon>
        <taxon>Ecdysozoa</taxon>
        <taxon>Arthropoda</taxon>
        <taxon>Crustacea</taxon>
        <taxon>Multicrustacea</taxon>
        <taxon>Hexanauplia</taxon>
        <taxon>Copepoda</taxon>
        <taxon>Siphonostomatoida</taxon>
        <taxon>Caligidae</taxon>
        <taxon>Lepeophtheirus</taxon>
    </lineage>
</organism>
<dbReference type="AlphaFoldDB" id="A0A0K2TT30"/>
<dbReference type="Gene3D" id="2.60.40.720">
    <property type="match status" value="1"/>
</dbReference>
<dbReference type="EMBL" id="HACA01011843">
    <property type="protein sequence ID" value="CDW29204.1"/>
    <property type="molecule type" value="Transcribed_RNA"/>
</dbReference>
<evidence type="ECO:0000256" key="4">
    <source>
        <dbReference type="ARBA" id="ARBA00022723"/>
    </source>
</evidence>
<keyword evidence="9" id="KW-0804">Transcription</keyword>
<dbReference type="OrthoDB" id="5915660at2759"/>
<dbReference type="PANTHER" id="PTHR11447">
    <property type="entry name" value="CELLULAR TUMOR ANTIGEN P53"/>
    <property type="match status" value="1"/>
</dbReference>
<evidence type="ECO:0000256" key="12">
    <source>
        <dbReference type="PIRSR" id="PIRSR602117-2"/>
    </source>
</evidence>
<evidence type="ECO:0000256" key="2">
    <source>
        <dbReference type="ARBA" id="ARBA00006167"/>
    </source>
</evidence>
<evidence type="ECO:0000256" key="1">
    <source>
        <dbReference type="ARBA" id="ARBA00004123"/>
    </source>
</evidence>
<evidence type="ECO:0000259" key="13">
    <source>
        <dbReference type="Pfam" id="PF00870"/>
    </source>
</evidence>